<comment type="similarity">
    <text evidence="5">Belongs to the DEAD box helicase family.</text>
</comment>
<reference evidence="9" key="1">
    <citation type="submission" date="2015-09" db="EMBL/GenBank/DDBJ databases">
        <authorList>
            <consortium name="Pathogen Informatics"/>
        </authorList>
    </citation>
    <scope>NUCLEOTIDE SEQUENCE [LARGE SCALE GENOMIC DNA]</scope>
    <source>
        <strain evidence="9">Lake Konstanz</strain>
    </source>
</reference>
<proteinExistence type="inferred from homology"/>
<dbReference type="SUPFAM" id="SSF52540">
    <property type="entry name" value="P-loop containing nucleoside triphosphate hydrolases"/>
    <property type="match status" value="2"/>
</dbReference>
<dbReference type="VEuPathDB" id="TriTrypDB:BSAL_65530"/>
<dbReference type="Gene3D" id="3.40.50.300">
    <property type="entry name" value="P-loop containing nucleotide triphosphate hydrolases"/>
    <property type="match status" value="2"/>
</dbReference>
<dbReference type="EC" id="3.6.4.13" evidence="5"/>
<feature type="region of interest" description="Disordered" evidence="6">
    <location>
        <begin position="869"/>
        <end position="889"/>
    </location>
</feature>
<evidence type="ECO:0000256" key="6">
    <source>
        <dbReference type="SAM" id="MobiDB-lite"/>
    </source>
</evidence>
<gene>
    <name evidence="8" type="ORF">BSAL_65530</name>
</gene>
<evidence type="ECO:0000256" key="4">
    <source>
        <dbReference type="ARBA" id="ARBA00022884"/>
    </source>
</evidence>
<keyword evidence="3 5" id="KW-0067">ATP-binding</keyword>
<evidence type="ECO:0000256" key="1">
    <source>
        <dbReference type="ARBA" id="ARBA00022741"/>
    </source>
</evidence>
<comment type="domain">
    <text evidence="5">The Q motif is unique to and characteristic of the DEAD box family of RNA helicases and controls ATP binding and hydrolysis.</text>
</comment>
<evidence type="ECO:0000313" key="8">
    <source>
        <dbReference type="EMBL" id="CUF76058.1"/>
    </source>
</evidence>
<dbReference type="InterPro" id="IPR001650">
    <property type="entry name" value="Helicase_C-like"/>
</dbReference>
<feature type="region of interest" description="Disordered" evidence="6">
    <location>
        <begin position="183"/>
        <end position="206"/>
    </location>
</feature>
<feature type="region of interest" description="Disordered" evidence="6">
    <location>
        <begin position="327"/>
        <end position="349"/>
    </location>
</feature>
<organism evidence="8 9">
    <name type="scientific">Bodo saltans</name>
    <name type="common">Flagellated protozoan</name>
    <dbReference type="NCBI Taxonomy" id="75058"/>
    <lineage>
        <taxon>Eukaryota</taxon>
        <taxon>Discoba</taxon>
        <taxon>Euglenozoa</taxon>
        <taxon>Kinetoplastea</taxon>
        <taxon>Metakinetoplastina</taxon>
        <taxon>Eubodonida</taxon>
        <taxon>Bodonidae</taxon>
        <taxon>Bodo</taxon>
    </lineage>
</organism>
<dbReference type="EMBL" id="CYKH01000399">
    <property type="protein sequence ID" value="CUF76058.1"/>
    <property type="molecule type" value="Genomic_DNA"/>
</dbReference>
<keyword evidence="5" id="KW-0347">Helicase</keyword>
<keyword evidence="9" id="KW-1185">Reference proteome</keyword>
<feature type="domain" description="Helicase C-terminal" evidence="7">
    <location>
        <begin position="560"/>
        <end position="716"/>
    </location>
</feature>
<keyword evidence="1 5" id="KW-0547">Nucleotide-binding</keyword>
<dbReference type="InterPro" id="IPR027417">
    <property type="entry name" value="P-loop_NTPase"/>
</dbReference>
<dbReference type="OrthoDB" id="10256233at2759"/>
<dbReference type="GO" id="GO:0005524">
    <property type="term" value="F:ATP binding"/>
    <property type="evidence" value="ECO:0007669"/>
    <property type="project" value="UniProtKB-UniRule"/>
</dbReference>
<dbReference type="PROSITE" id="PS51194">
    <property type="entry name" value="HELICASE_CTER"/>
    <property type="match status" value="1"/>
</dbReference>
<keyword evidence="2 5" id="KW-0378">Hydrolase</keyword>
<comment type="catalytic activity">
    <reaction evidence="5">
        <text>ATP + H2O = ADP + phosphate + H(+)</text>
        <dbReference type="Rhea" id="RHEA:13065"/>
        <dbReference type="ChEBI" id="CHEBI:15377"/>
        <dbReference type="ChEBI" id="CHEBI:15378"/>
        <dbReference type="ChEBI" id="CHEBI:30616"/>
        <dbReference type="ChEBI" id="CHEBI:43474"/>
        <dbReference type="ChEBI" id="CHEBI:456216"/>
        <dbReference type="EC" id="3.6.4.13"/>
    </reaction>
</comment>
<feature type="region of interest" description="Disordered" evidence="6">
    <location>
        <begin position="605"/>
        <end position="625"/>
    </location>
</feature>
<dbReference type="Proteomes" id="UP000051952">
    <property type="component" value="Unassembled WGS sequence"/>
</dbReference>
<dbReference type="OMA" id="NPDMAYR"/>
<dbReference type="PANTHER" id="PTHR24031">
    <property type="entry name" value="RNA HELICASE"/>
    <property type="match status" value="1"/>
</dbReference>
<dbReference type="AlphaFoldDB" id="A0A0S4IWL5"/>
<dbReference type="GO" id="GO:0016787">
    <property type="term" value="F:hydrolase activity"/>
    <property type="evidence" value="ECO:0007669"/>
    <property type="project" value="UniProtKB-KW"/>
</dbReference>
<accession>A0A0S4IWL5</accession>
<comment type="function">
    <text evidence="5">RNA helicase.</text>
</comment>
<evidence type="ECO:0000256" key="2">
    <source>
        <dbReference type="ARBA" id="ARBA00022801"/>
    </source>
</evidence>
<feature type="compositionally biased region" description="Low complexity" evidence="6">
    <location>
        <begin position="186"/>
        <end position="199"/>
    </location>
</feature>
<sequence length="889" mass="98564">MLRRASSSLMADAAECRAVPRQCYGALTMIRGSSSTQSTLSSTFAALCISRRHVVQSHAGSPQSIFQRYKLNDARMELKRNSKGNYYRLRHQKLFPSTEALEVALTEDTYSPVERVAVPLLSPADQKAQRRHQQNLVARGRSTVTLLEGNEEIDEENVIGREPTTTTTTSQLLVQPEDLLGTPLESAVASTSSSSSSLAGDRENANAQRDMALSAEVQRNSASHTTWTSLAPRLIDPIVANLATLAFGPTATRLQLRLLRALLNEDHNDVLMGGADGGGKTSALLLALLQGMRSESTGVNVLVASTAMNAKRATDVLARLIAIMDSSSSGDTHHHTGSSSSIRSIDDREGLLDDGQPMKSWLLVAPFRESVDTYANIIKATDRRRVRLMITTADVFCELLFEHKTQFEHLGYLRRVYVDDCVPQLQMLPDDAPSQLVKERLRDPVALEMLLGTLHQLAGPHIRSIMQIACVSAGLEAPTVEHLKQLSVKLDAKEVALSPTHQLPSNIHCTFCFRSLLGRRHHSDVGHQTQSTTMRNDFLGSNEADDSAHPFSIYHFVAKVLWSAASTICGRVIIFVRQEHDILAVRKVLRKLGMDARLLSEVVTNTNNTSSSSSSATTEQQQQQHATTRQASWKFVLMREHEGVGVHLPLVSHVVITFPPTGRASFLHMSSRTGHLGSRGWVLTIADQRDARQVRDVVEQVQVDFLGSVVELQNGAGGQLVFEKVPSADIDRKTRDPPLYGLDPQYAVLQQYDQLTENPDLAGLKTELFMSKDANAEFYWEDYTPVPELQGRHDVAKRIAEDIERDPSFAQRLQADGMLDAQFKPTANLRTSIRGEAKLRSNKYNRRRGGRGQLPHEIMEMRNDVKQHMFGRGRGSRGGRGVSRYDRFV</sequence>
<dbReference type="GO" id="GO:0003724">
    <property type="term" value="F:RNA helicase activity"/>
    <property type="evidence" value="ECO:0007669"/>
    <property type="project" value="UniProtKB-EC"/>
</dbReference>
<evidence type="ECO:0000259" key="7">
    <source>
        <dbReference type="PROSITE" id="PS51194"/>
    </source>
</evidence>
<name>A0A0S4IWL5_BODSA</name>
<evidence type="ECO:0000256" key="3">
    <source>
        <dbReference type="ARBA" id="ARBA00022840"/>
    </source>
</evidence>
<protein>
    <recommendedName>
        <fullName evidence="5">ATP-dependent RNA helicase</fullName>
        <ecNumber evidence="5">3.6.4.13</ecNumber>
    </recommendedName>
</protein>
<evidence type="ECO:0000256" key="5">
    <source>
        <dbReference type="RuleBase" id="RU365068"/>
    </source>
</evidence>
<keyword evidence="4 5" id="KW-0694">RNA-binding</keyword>
<evidence type="ECO:0000313" key="9">
    <source>
        <dbReference type="Proteomes" id="UP000051952"/>
    </source>
</evidence>
<dbReference type="GO" id="GO:0003723">
    <property type="term" value="F:RNA binding"/>
    <property type="evidence" value="ECO:0007669"/>
    <property type="project" value="UniProtKB-UniRule"/>
</dbReference>